<dbReference type="PANTHER" id="PTHR13789:SF309">
    <property type="entry name" value="PUTATIVE (AFU_ORTHOLOGUE AFUA_6G14510)-RELATED"/>
    <property type="match status" value="1"/>
</dbReference>
<gene>
    <name evidence="4" type="ORF">KIH74_18705</name>
</gene>
<evidence type="ECO:0000313" key="5">
    <source>
        <dbReference type="Proteomes" id="UP001197247"/>
    </source>
</evidence>
<dbReference type="InterPro" id="IPR036188">
    <property type="entry name" value="FAD/NAD-bd_sf"/>
</dbReference>
<dbReference type="PRINTS" id="PR00420">
    <property type="entry name" value="RNGMNOXGNASE"/>
</dbReference>
<dbReference type="GO" id="GO:0004497">
    <property type="term" value="F:monooxygenase activity"/>
    <property type="evidence" value="ECO:0007669"/>
    <property type="project" value="UniProtKB-KW"/>
</dbReference>
<comment type="caution">
    <text evidence="4">The sequence shown here is derived from an EMBL/GenBank/DDBJ whole genome shotgun (WGS) entry which is preliminary data.</text>
</comment>
<dbReference type="InterPro" id="IPR002938">
    <property type="entry name" value="FAD-bd"/>
</dbReference>
<proteinExistence type="predicted"/>
<sequence>MSAAVQHETEQEQWDAVVVGARVAGAPTAMLLARAGHRVLLVDRAAFPSDTISTHLVHPTGVAALERWGLLDRLVATGCPPIDTYRIDFDVAVLSGRPSAAEGTGRTAYGPRRIVLDNLLVEAAREAGVTVRESWTVDEIVRSGERVIGVRGHHRGGEPTFESARVVIGADGKNSVVHKAVQAPEYDTRPALTAGYYAYWSGLPIDEFRVYVREHRAIVVVPTHDNQKLVLVGWPRREMAQNRSRVEETYMAAVNSVPELAGLMAGAHRETRIIGHGDTRNAMRVPFGPGWALVGDAGYIKDPATAQGISDAFRDAELLSAALDHSWSSGVPWQAAMSDYQRLRDGRAKPMLDFTCMLAPMDPLPAFVRFLFRSMQGNQPAIDRFLGGFAGTVPLSEVFHPLNTLGIVGSRVRRGLRQPRAAWRAAT</sequence>
<keyword evidence="2 4" id="KW-0503">Monooxygenase</keyword>
<dbReference type="Pfam" id="PF01494">
    <property type="entry name" value="FAD_binding_3"/>
    <property type="match status" value="1"/>
</dbReference>
<name>A0ABS5TIT0_9ACTN</name>
<feature type="domain" description="FAD-binding" evidence="3">
    <location>
        <begin position="15"/>
        <end position="354"/>
    </location>
</feature>
<protein>
    <submittedName>
        <fullName evidence="4">FAD-dependent monooxygenase</fullName>
    </submittedName>
</protein>
<accession>A0ABS5TIT0</accession>
<dbReference type="RefSeq" id="WP_214157257.1">
    <property type="nucleotide sequence ID" value="NZ_JAHBAY010000007.1"/>
</dbReference>
<keyword evidence="5" id="KW-1185">Reference proteome</keyword>
<reference evidence="4 5" key="1">
    <citation type="submission" date="2021-05" db="EMBL/GenBank/DDBJ databases">
        <title>Kineosporia and Streptomyces sp. nov. two new marine actinobacteria isolated from Coral.</title>
        <authorList>
            <person name="Buangrab K."/>
            <person name="Sutthacheep M."/>
            <person name="Yeemin T."/>
            <person name="Harunari E."/>
            <person name="Igarashi Y."/>
            <person name="Kanchanasin P."/>
            <person name="Tanasupawat S."/>
            <person name="Phongsopitanun W."/>
        </authorList>
    </citation>
    <scope>NUCLEOTIDE SEQUENCE [LARGE SCALE GENOMIC DNA]</scope>
    <source>
        <strain evidence="4 5">J2-2</strain>
    </source>
</reference>
<dbReference type="PANTHER" id="PTHR13789">
    <property type="entry name" value="MONOOXYGENASE"/>
    <property type="match status" value="1"/>
</dbReference>
<dbReference type="EMBL" id="JAHBAY010000007">
    <property type="protein sequence ID" value="MBT0770976.1"/>
    <property type="molecule type" value="Genomic_DNA"/>
</dbReference>
<dbReference type="InterPro" id="IPR050493">
    <property type="entry name" value="FAD-dep_Monooxygenase_BioMet"/>
</dbReference>
<dbReference type="Gene3D" id="3.50.50.60">
    <property type="entry name" value="FAD/NAD(P)-binding domain"/>
    <property type="match status" value="1"/>
</dbReference>
<evidence type="ECO:0000313" key="4">
    <source>
        <dbReference type="EMBL" id="MBT0770976.1"/>
    </source>
</evidence>
<keyword evidence="1" id="KW-0560">Oxidoreductase</keyword>
<dbReference type="Proteomes" id="UP001197247">
    <property type="component" value="Unassembled WGS sequence"/>
</dbReference>
<evidence type="ECO:0000256" key="1">
    <source>
        <dbReference type="ARBA" id="ARBA00023002"/>
    </source>
</evidence>
<evidence type="ECO:0000259" key="3">
    <source>
        <dbReference type="Pfam" id="PF01494"/>
    </source>
</evidence>
<evidence type="ECO:0000256" key="2">
    <source>
        <dbReference type="ARBA" id="ARBA00023033"/>
    </source>
</evidence>
<organism evidence="4 5">
    <name type="scientific">Kineosporia corallincola</name>
    <dbReference type="NCBI Taxonomy" id="2835133"/>
    <lineage>
        <taxon>Bacteria</taxon>
        <taxon>Bacillati</taxon>
        <taxon>Actinomycetota</taxon>
        <taxon>Actinomycetes</taxon>
        <taxon>Kineosporiales</taxon>
        <taxon>Kineosporiaceae</taxon>
        <taxon>Kineosporia</taxon>
    </lineage>
</organism>
<dbReference type="SUPFAM" id="SSF51905">
    <property type="entry name" value="FAD/NAD(P)-binding domain"/>
    <property type="match status" value="1"/>
</dbReference>